<reference evidence="3 4" key="1">
    <citation type="submission" date="2016-11" db="EMBL/GenBank/DDBJ databases">
        <title>Whole Genome Sequencing of Mucilaginibacter polytrichastri RG4-7(T) isolated from the moss sample.</title>
        <authorList>
            <person name="Li Y."/>
        </authorList>
    </citation>
    <scope>NUCLEOTIDE SEQUENCE [LARGE SCALE GENOMIC DNA]</scope>
    <source>
        <strain evidence="3 4">RG4-7</strain>
    </source>
</reference>
<dbReference type="SUPFAM" id="SSF56935">
    <property type="entry name" value="Porins"/>
    <property type="match status" value="1"/>
</dbReference>
<dbReference type="RefSeq" id="WP_074492172.1">
    <property type="nucleotide sequence ID" value="NZ_FPAM01000003.1"/>
</dbReference>
<dbReference type="GO" id="GO:0098797">
    <property type="term" value="C:plasma membrane protein complex"/>
    <property type="evidence" value="ECO:0007669"/>
    <property type="project" value="TreeGrafter"/>
</dbReference>
<feature type="domain" description="TonB C-terminal" evidence="2">
    <location>
        <begin position="362"/>
        <end position="458"/>
    </location>
</feature>
<dbReference type="GO" id="GO:0031992">
    <property type="term" value="F:energy transducer activity"/>
    <property type="evidence" value="ECO:0007669"/>
    <property type="project" value="TreeGrafter"/>
</dbReference>
<dbReference type="InterPro" id="IPR037682">
    <property type="entry name" value="TonB_C"/>
</dbReference>
<dbReference type="Gene3D" id="3.30.1150.10">
    <property type="match status" value="1"/>
</dbReference>
<feature type="transmembrane region" description="Helical" evidence="1">
    <location>
        <begin position="90"/>
        <end position="111"/>
    </location>
</feature>
<dbReference type="PANTHER" id="PTHR33446">
    <property type="entry name" value="PROTEIN TONB-RELATED"/>
    <property type="match status" value="1"/>
</dbReference>
<dbReference type="GO" id="GO:0055085">
    <property type="term" value="P:transmembrane transport"/>
    <property type="evidence" value="ECO:0007669"/>
    <property type="project" value="InterPro"/>
</dbReference>
<evidence type="ECO:0000256" key="1">
    <source>
        <dbReference type="SAM" id="Phobius"/>
    </source>
</evidence>
<evidence type="ECO:0000313" key="4">
    <source>
        <dbReference type="Proteomes" id="UP000186720"/>
    </source>
</evidence>
<dbReference type="EMBL" id="MPPL01000001">
    <property type="protein sequence ID" value="OKS89272.1"/>
    <property type="molecule type" value="Genomic_DNA"/>
</dbReference>
<dbReference type="Pfam" id="PF03544">
    <property type="entry name" value="TonB_C"/>
    <property type="match status" value="1"/>
</dbReference>
<gene>
    <name evidence="3" type="ORF">RG47T_4756</name>
</gene>
<protein>
    <recommendedName>
        <fullName evidence="2">TonB C-terminal domain-containing protein</fullName>
    </recommendedName>
</protein>
<name>A0A1Q6A5K1_9SPHI</name>
<feature type="transmembrane region" description="Helical" evidence="1">
    <location>
        <begin position="6"/>
        <end position="24"/>
    </location>
</feature>
<evidence type="ECO:0000313" key="3">
    <source>
        <dbReference type="EMBL" id="OKS89272.1"/>
    </source>
</evidence>
<keyword evidence="4" id="KW-1185">Reference proteome</keyword>
<sequence>MTWWQYLILANVYLILFYGFYALLLRRETFFQLNRFYLVSSAILSFLVPLMQAEWARNLFITQQIKQTIYHLDPVVIYQIQASASQHLTIGQILAIIYAGGIILLAARFILQLMILRYNIKYNDTEDAYSFFRTIKLSEKLSNRGVIMAHEEVHARQWHSADVLLIEAVMIINWFNPAVYFYRKSIKHIHEFIADRSAIKSGTSKQEYALLLLSETFKTPAHDLVNPFFNHSLLKQRILMLQKNNSQRKALLKYGLSAPLFALMLILSSATVHTNQMITIINNKVDRVMMTSATSSGLTHAYTTITTSSASDKLTTSVNTTPDVQEFKPSAKPVPIIIDLPDTTKQHDELFTAVENQPTFKGGTSAMAAYLSQNLKYPEELRKKKLQARVIISFVVETDGSLSHIKALNEHDSPAATEAVRVISASPKWNPGIQNGHKVRVQYTVPIDFTLADERVGLVTDTAQHRVYNSRIMYVQTIPYGKGKPEISSVTFVRRKPDSIRMVSSMFYTTTTPLTPAVSDNQPQPLYYLDGKEIAPGEMKNIKPNSIQTINVLKGDNATREYGEKAVNGVVIITLKKNDPAN</sequence>
<evidence type="ECO:0000259" key="2">
    <source>
        <dbReference type="PROSITE" id="PS52015"/>
    </source>
</evidence>
<dbReference type="SUPFAM" id="SSF74653">
    <property type="entry name" value="TolA/TonB C-terminal domain"/>
    <property type="match status" value="1"/>
</dbReference>
<dbReference type="Proteomes" id="UP000186720">
    <property type="component" value="Unassembled WGS sequence"/>
</dbReference>
<dbReference type="PANTHER" id="PTHR33446:SF2">
    <property type="entry name" value="PROTEIN TONB"/>
    <property type="match status" value="1"/>
</dbReference>
<dbReference type="Pfam" id="PF05569">
    <property type="entry name" value="Peptidase_M56"/>
    <property type="match status" value="1"/>
</dbReference>
<feature type="transmembrane region" description="Helical" evidence="1">
    <location>
        <begin position="251"/>
        <end position="272"/>
    </location>
</feature>
<dbReference type="InterPro" id="IPR008756">
    <property type="entry name" value="Peptidase_M56"/>
</dbReference>
<keyword evidence="1" id="KW-0812">Transmembrane</keyword>
<organism evidence="3 4">
    <name type="scientific">Mucilaginibacter polytrichastri</name>
    <dbReference type="NCBI Taxonomy" id="1302689"/>
    <lineage>
        <taxon>Bacteria</taxon>
        <taxon>Pseudomonadati</taxon>
        <taxon>Bacteroidota</taxon>
        <taxon>Sphingobacteriia</taxon>
        <taxon>Sphingobacteriales</taxon>
        <taxon>Sphingobacteriaceae</taxon>
        <taxon>Mucilaginibacter</taxon>
    </lineage>
</organism>
<feature type="transmembrane region" description="Helical" evidence="1">
    <location>
        <begin position="36"/>
        <end position="53"/>
    </location>
</feature>
<dbReference type="PROSITE" id="PS52015">
    <property type="entry name" value="TONB_CTD"/>
    <property type="match status" value="1"/>
</dbReference>
<keyword evidence="1" id="KW-1133">Transmembrane helix</keyword>
<dbReference type="STRING" id="1302689.RG47T_4756"/>
<dbReference type="OrthoDB" id="649093at2"/>
<dbReference type="CDD" id="cd07341">
    <property type="entry name" value="M56_BlaR1_MecR1_like"/>
    <property type="match status" value="1"/>
</dbReference>
<accession>A0A1Q6A5K1</accession>
<keyword evidence="1" id="KW-0472">Membrane</keyword>
<dbReference type="Gene3D" id="2.170.130.10">
    <property type="entry name" value="TonB-dependent receptor, plug domain"/>
    <property type="match status" value="1"/>
</dbReference>
<comment type="caution">
    <text evidence="3">The sequence shown here is derived from an EMBL/GenBank/DDBJ whole genome shotgun (WGS) entry which is preliminary data.</text>
</comment>
<dbReference type="InterPro" id="IPR051045">
    <property type="entry name" value="TonB-dependent_transducer"/>
</dbReference>
<dbReference type="InterPro" id="IPR037066">
    <property type="entry name" value="Plug_dom_sf"/>
</dbReference>
<proteinExistence type="predicted"/>
<dbReference type="AlphaFoldDB" id="A0A1Q6A5K1"/>